<comment type="caution">
    <text evidence="1">The sequence shown here is derived from an EMBL/GenBank/DDBJ whole genome shotgun (WGS) entry which is preliminary data.</text>
</comment>
<dbReference type="EMBL" id="CAKKLH010000135">
    <property type="protein sequence ID" value="CAH0104365.1"/>
    <property type="molecule type" value="Genomic_DNA"/>
</dbReference>
<reference evidence="1" key="1">
    <citation type="submission" date="2021-11" db="EMBL/GenBank/DDBJ databases">
        <authorList>
            <person name="Schell T."/>
        </authorList>
    </citation>
    <scope>NUCLEOTIDE SEQUENCE</scope>
    <source>
        <strain evidence="1">M5</strain>
    </source>
</reference>
<name>A0A8J2RQ63_9CRUS</name>
<dbReference type="AlphaFoldDB" id="A0A8J2RQ63"/>
<protein>
    <submittedName>
        <fullName evidence="1">Uncharacterized protein</fullName>
    </submittedName>
</protein>
<gene>
    <name evidence="1" type="ORF">DGAL_LOCUS7214</name>
</gene>
<evidence type="ECO:0000313" key="1">
    <source>
        <dbReference type="EMBL" id="CAH0104365.1"/>
    </source>
</evidence>
<organism evidence="1 2">
    <name type="scientific">Daphnia galeata</name>
    <dbReference type="NCBI Taxonomy" id="27404"/>
    <lineage>
        <taxon>Eukaryota</taxon>
        <taxon>Metazoa</taxon>
        <taxon>Ecdysozoa</taxon>
        <taxon>Arthropoda</taxon>
        <taxon>Crustacea</taxon>
        <taxon>Branchiopoda</taxon>
        <taxon>Diplostraca</taxon>
        <taxon>Cladocera</taxon>
        <taxon>Anomopoda</taxon>
        <taxon>Daphniidae</taxon>
        <taxon>Daphnia</taxon>
    </lineage>
</organism>
<dbReference type="Proteomes" id="UP000789390">
    <property type="component" value="Unassembled WGS sequence"/>
</dbReference>
<accession>A0A8J2RQ63</accession>
<evidence type="ECO:0000313" key="2">
    <source>
        <dbReference type="Proteomes" id="UP000789390"/>
    </source>
</evidence>
<proteinExistence type="predicted"/>
<keyword evidence="2" id="KW-1185">Reference proteome</keyword>
<sequence>MYLNLAFKKPFSSPSLMNSLTDLVDAISDGVTRGEDGLGQSGFTGGHSRSGDGVGIRGNSVAWVSSEAKDLAFSTDCWGSRLGSGDSGSVISLSLSDFGCVLDLDGCYQVGDGSDWQVIGEDAEATGVGGVGNTDFLAFGVDVSVAADLVAESVTEVSGGLSGMRIAEAGLTELVLCVILGGRVGRIAVSNGVGGSCGDSGVGRWRTPAYG</sequence>